<feature type="binding site" evidence="15">
    <location>
        <position position="129"/>
    </location>
    <ligand>
        <name>D-threo-isocitrate</name>
        <dbReference type="ChEBI" id="CHEBI:15562"/>
    </ligand>
</feature>
<dbReference type="EMBL" id="BMGR01000016">
    <property type="protein sequence ID" value="GGG20847.1"/>
    <property type="molecule type" value="Genomic_DNA"/>
</dbReference>
<comment type="cofactor">
    <cofactor evidence="1">
        <name>Mn(2+)</name>
        <dbReference type="ChEBI" id="CHEBI:29035"/>
    </cofactor>
</comment>
<dbReference type="PANTHER" id="PTHR43504:SF1">
    <property type="entry name" value="ISOCITRATE DEHYDROGENASE [NADP]"/>
    <property type="match status" value="1"/>
</dbReference>
<dbReference type="RefSeq" id="WP_188533032.1">
    <property type="nucleotide sequence ID" value="NZ_BMGR01000016.1"/>
</dbReference>
<evidence type="ECO:0000313" key="23">
    <source>
        <dbReference type="Proteomes" id="UP000644756"/>
    </source>
</evidence>
<feature type="modified residue" description="Phosphoserine" evidence="19">
    <location>
        <position position="113"/>
    </location>
</feature>
<dbReference type="GO" id="GO:0006099">
    <property type="term" value="P:tricarboxylic acid cycle"/>
    <property type="evidence" value="ECO:0007669"/>
    <property type="project" value="UniProtKB-UniRule"/>
</dbReference>
<evidence type="ECO:0000256" key="19">
    <source>
        <dbReference type="PIRSR" id="PIRSR604439-5"/>
    </source>
</evidence>
<evidence type="ECO:0000256" key="12">
    <source>
        <dbReference type="ARBA" id="ARBA00023211"/>
    </source>
</evidence>
<feature type="modified residue" description="N6-succinyllysine" evidence="19">
    <location>
        <position position="100"/>
    </location>
</feature>
<keyword evidence="6 20" id="KW-0329">Glyoxylate bypass</keyword>
<name>A0A917G428_9BACL</name>
<evidence type="ECO:0000256" key="17">
    <source>
        <dbReference type="PIRSR" id="PIRSR604439-3"/>
    </source>
</evidence>
<evidence type="ECO:0000256" key="8">
    <source>
        <dbReference type="ARBA" id="ARBA00022723"/>
    </source>
</evidence>
<evidence type="ECO:0000256" key="9">
    <source>
        <dbReference type="ARBA" id="ARBA00022842"/>
    </source>
</evidence>
<feature type="binding site" evidence="16">
    <location>
        <position position="367"/>
    </location>
    <ligand>
        <name>NADP(+)</name>
        <dbReference type="ChEBI" id="CHEBI:58349"/>
    </ligand>
</feature>
<evidence type="ECO:0000256" key="18">
    <source>
        <dbReference type="PIRSR" id="PIRSR604439-4"/>
    </source>
</evidence>
<dbReference type="InterPro" id="IPR024084">
    <property type="entry name" value="IsoPropMal-DH-like_dom"/>
</dbReference>
<evidence type="ECO:0000313" key="22">
    <source>
        <dbReference type="EMBL" id="GGG20847.1"/>
    </source>
</evidence>
<feature type="binding site" evidence="17">
    <location>
        <position position="320"/>
    </location>
    <ligand>
        <name>Mg(2+)</name>
        <dbReference type="ChEBI" id="CHEBI:18420"/>
    </ligand>
</feature>
<evidence type="ECO:0000256" key="15">
    <source>
        <dbReference type="PIRSR" id="PIRSR604439-1"/>
    </source>
</evidence>
<organism evidence="22 23">
    <name type="scientific">Paenibacillus abyssi</name>
    <dbReference type="NCBI Taxonomy" id="1340531"/>
    <lineage>
        <taxon>Bacteria</taxon>
        <taxon>Bacillati</taxon>
        <taxon>Bacillota</taxon>
        <taxon>Bacilli</taxon>
        <taxon>Bacillales</taxon>
        <taxon>Paenibacillaceae</taxon>
        <taxon>Paenibacillus</taxon>
    </lineage>
</organism>
<dbReference type="GO" id="GO:0004450">
    <property type="term" value="F:isocitrate dehydrogenase (NADP+) activity"/>
    <property type="evidence" value="ECO:0007669"/>
    <property type="project" value="UniProtKB-UniRule"/>
</dbReference>
<feature type="binding site" evidence="16">
    <location>
        <position position="104"/>
    </location>
    <ligand>
        <name>NADP(+)</name>
        <dbReference type="ChEBI" id="CHEBI:58349"/>
    </ligand>
</feature>
<evidence type="ECO:0000256" key="14">
    <source>
        <dbReference type="ARBA" id="ARBA00046127"/>
    </source>
</evidence>
<accession>A0A917G428</accession>
<evidence type="ECO:0000256" key="4">
    <source>
        <dbReference type="ARBA" id="ARBA00013013"/>
    </source>
</evidence>
<protein>
    <recommendedName>
        <fullName evidence="5 20">Isocitrate dehydrogenase [NADP]</fullName>
        <ecNumber evidence="4 20">1.1.1.42</ecNumber>
    </recommendedName>
</protein>
<reference evidence="22" key="1">
    <citation type="journal article" date="2014" name="Int. J. Syst. Evol. Microbiol.">
        <title>Complete genome sequence of Corynebacterium casei LMG S-19264T (=DSM 44701T), isolated from a smear-ripened cheese.</title>
        <authorList>
            <consortium name="US DOE Joint Genome Institute (JGI-PGF)"/>
            <person name="Walter F."/>
            <person name="Albersmeier A."/>
            <person name="Kalinowski J."/>
            <person name="Ruckert C."/>
        </authorList>
    </citation>
    <scope>NUCLEOTIDE SEQUENCE</scope>
    <source>
        <strain evidence="22">CGMCC 1.12987</strain>
    </source>
</reference>
<feature type="binding site" evidence="16">
    <location>
        <position position="406"/>
    </location>
    <ligand>
        <name>NADP(+)</name>
        <dbReference type="ChEBI" id="CHEBI:58349"/>
    </ligand>
</feature>
<dbReference type="Proteomes" id="UP000644756">
    <property type="component" value="Unassembled WGS sequence"/>
</dbReference>
<keyword evidence="12 17" id="KW-0464">Manganese</keyword>
<dbReference type="InterPro" id="IPR004439">
    <property type="entry name" value="Isocitrate_DH_NADP_dimer_prok"/>
</dbReference>
<feature type="binding site" evidence="15">
    <location>
        <position position="115"/>
    </location>
    <ligand>
        <name>D-threo-isocitrate</name>
        <dbReference type="ChEBI" id="CHEBI:15562"/>
    </ligand>
</feature>
<dbReference type="GO" id="GO:0006097">
    <property type="term" value="P:glyoxylate cycle"/>
    <property type="evidence" value="ECO:0007669"/>
    <property type="project" value="UniProtKB-KW"/>
</dbReference>
<dbReference type="SMART" id="SM01329">
    <property type="entry name" value="Iso_dh"/>
    <property type="match status" value="1"/>
</dbReference>
<comment type="function">
    <text evidence="14">Catalyzes the oxidative decarboxylation of isocitrate to 2-oxoglutarate and carbon dioxide with the concomitant reduction of NADP(+).</text>
</comment>
<feature type="binding site" evidence="16">
    <location>
        <position position="410"/>
    </location>
    <ligand>
        <name>NADP(+)</name>
        <dbReference type="ChEBI" id="CHEBI:58349"/>
    </ligand>
</feature>
<sequence>MSTFEKFAMPTEGEKITIENGQLQVPSNPVIPFIEGDGTGRDIWRASKRVLDAAVEKAYKGEKKIAWYEVFAGEKAFNEYGEWLPADTLTAIREYIVAIKGPLTTPIGGGIRSLNVALRQELDLYVCLRPVRYFDGVPSPVKRPELVDMVIFRENTEDIYAGIEYQEGSAEVKKVLEFLQKEMGVNKIRFPETSGIGIKPVSAEGSKRLARAAIEYAIQHGRKSVTLVHKGNIMKFTEGAFKNWGYEVAEQEYADKTFTWGQYDRIKDAEGVDAANQAQKDAEAAGKIIVKDAIADIALQQVLTRPTDFDVIATLNLNGDYLSDALAAQVGGIGIAPGANINYLTGHAIFEATHGTAPKYADKDVVNPGSVILSGVMMLEHLGWLEAAELIYKGMETSINNKTVTYDFARLMEGATEVKCSAFADEIIKNM</sequence>
<feature type="binding site" evidence="15">
    <location>
        <position position="119"/>
    </location>
    <ligand>
        <name>D-threo-isocitrate</name>
        <dbReference type="ChEBI" id="CHEBI:15562"/>
    </ligand>
</feature>
<evidence type="ECO:0000256" key="13">
    <source>
        <dbReference type="ARBA" id="ARBA00023554"/>
    </source>
</evidence>
<dbReference type="GO" id="GO:0000287">
    <property type="term" value="F:magnesium ion binding"/>
    <property type="evidence" value="ECO:0007669"/>
    <property type="project" value="InterPro"/>
</dbReference>
<reference evidence="22" key="2">
    <citation type="submission" date="2020-09" db="EMBL/GenBank/DDBJ databases">
        <authorList>
            <person name="Sun Q."/>
            <person name="Zhou Y."/>
        </authorList>
    </citation>
    <scope>NUCLEOTIDE SEQUENCE</scope>
    <source>
        <strain evidence="22">CGMCC 1.12987</strain>
    </source>
</reference>
<evidence type="ECO:0000256" key="16">
    <source>
        <dbReference type="PIRSR" id="PIRSR604439-2"/>
    </source>
</evidence>
<gene>
    <name evidence="22" type="primary">icd</name>
    <name evidence="22" type="ORF">GCM10010916_41960</name>
</gene>
<feature type="binding site" evidence="15">
    <location>
        <position position="113"/>
    </location>
    <ligand>
        <name>D-threo-isocitrate</name>
        <dbReference type="ChEBI" id="CHEBI:15562"/>
    </ligand>
</feature>
<evidence type="ECO:0000256" key="20">
    <source>
        <dbReference type="RuleBase" id="RU004446"/>
    </source>
</evidence>
<feature type="binding site" evidence="16">
    <location>
        <begin position="354"/>
        <end position="360"/>
    </location>
    <ligand>
        <name>NADP(+)</name>
        <dbReference type="ChEBI" id="CHEBI:58349"/>
    </ligand>
</feature>
<feature type="modified residue" description="N6-acetyllysine" evidence="19">
    <location>
        <position position="142"/>
    </location>
</feature>
<feature type="domain" description="Isopropylmalate dehydrogenase-like" evidence="21">
    <location>
        <begin position="30"/>
        <end position="427"/>
    </location>
</feature>
<evidence type="ECO:0000256" key="2">
    <source>
        <dbReference type="ARBA" id="ARBA00007769"/>
    </source>
</evidence>
<feature type="modified residue" description="N6-succinyllysine" evidence="19">
    <location>
        <position position="242"/>
    </location>
</feature>
<feature type="site" description="Critical for catalysis" evidence="18">
    <location>
        <position position="160"/>
    </location>
</feature>
<keyword evidence="7 20" id="KW-0816">Tricarboxylic acid cycle</keyword>
<evidence type="ECO:0000256" key="5">
    <source>
        <dbReference type="ARBA" id="ARBA00019562"/>
    </source>
</evidence>
<evidence type="ECO:0000256" key="7">
    <source>
        <dbReference type="ARBA" id="ARBA00022532"/>
    </source>
</evidence>
<dbReference type="NCBIfam" id="TIGR00183">
    <property type="entry name" value="prok_nadp_idh"/>
    <property type="match status" value="1"/>
</dbReference>
<comment type="subunit">
    <text evidence="3">Homodimer.</text>
</comment>
<keyword evidence="23" id="KW-1185">Reference proteome</keyword>
<evidence type="ECO:0000256" key="1">
    <source>
        <dbReference type="ARBA" id="ARBA00001936"/>
    </source>
</evidence>
<dbReference type="NCBIfam" id="NF005425">
    <property type="entry name" value="PRK07006.1"/>
    <property type="match status" value="1"/>
</dbReference>
<feature type="binding site" evidence="15">
    <location>
        <position position="153"/>
    </location>
    <ligand>
        <name>D-threo-isocitrate</name>
        <dbReference type="ChEBI" id="CHEBI:15562"/>
    </ligand>
</feature>
<keyword evidence="8 20" id="KW-0479">Metal-binding</keyword>
<evidence type="ECO:0000256" key="10">
    <source>
        <dbReference type="ARBA" id="ARBA00022857"/>
    </source>
</evidence>
<dbReference type="EC" id="1.1.1.42" evidence="4 20"/>
<dbReference type="PANTHER" id="PTHR43504">
    <property type="entry name" value="ISOCITRATE DEHYDROGENASE [NADP]"/>
    <property type="match status" value="1"/>
</dbReference>
<keyword evidence="10 16" id="KW-0521">NADP</keyword>
<dbReference type="Gene3D" id="3.40.718.10">
    <property type="entry name" value="Isopropylmalate Dehydrogenase"/>
    <property type="match status" value="1"/>
</dbReference>
<comment type="cofactor">
    <cofactor evidence="17">
        <name>Mg(2+)</name>
        <dbReference type="ChEBI" id="CHEBI:18420"/>
    </cofactor>
    <cofactor evidence="17">
        <name>Mn(2+)</name>
        <dbReference type="ChEBI" id="CHEBI:29035"/>
    </cofactor>
    <text evidence="17">Binds 1 Mg(2+) or Mn(2+) ion per subunit.</text>
</comment>
<feature type="site" description="Critical for catalysis" evidence="18">
    <location>
        <position position="230"/>
    </location>
</feature>
<dbReference type="SUPFAM" id="SSF53659">
    <property type="entry name" value="Isocitrate/Isopropylmalate dehydrogenase-like"/>
    <property type="match status" value="1"/>
</dbReference>
<keyword evidence="11" id="KW-0560">Oxidoreductase</keyword>
<comment type="caution">
    <text evidence="22">The sequence shown here is derived from an EMBL/GenBank/DDBJ whole genome shotgun (WGS) entry which is preliminary data.</text>
</comment>
<evidence type="ECO:0000256" key="11">
    <source>
        <dbReference type="ARBA" id="ARBA00023002"/>
    </source>
</evidence>
<evidence type="ECO:0000256" key="3">
    <source>
        <dbReference type="ARBA" id="ARBA00011738"/>
    </source>
</evidence>
<dbReference type="AlphaFoldDB" id="A0A917G428"/>
<dbReference type="Pfam" id="PF00180">
    <property type="entry name" value="Iso_dh"/>
    <property type="match status" value="1"/>
</dbReference>
<evidence type="ECO:0000256" key="6">
    <source>
        <dbReference type="ARBA" id="ARBA00022435"/>
    </source>
</evidence>
<evidence type="ECO:0000259" key="21">
    <source>
        <dbReference type="SMART" id="SM01329"/>
    </source>
</evidence>
<proteinExistence type="inferred from homology"/>
<dbReference type="GO" id="GO:0051287">
    <property type="term" value="F:NAD binding"/>
    <property type="evidence" value="ECO:0007669"/>
    <property type="project" value="InterPro"/>
</dbReference>
<dbReference type="InterPro" id="IPR019818">
    <property type="entry name" value="IsoCit/isopropylmalate_DH_CS"/>
</dbReference>
<comment type="catalytic activity">
    <reaction evidence="13">
        <text>D-threo-isocitrate + NADP(+) = 2-oxoglutarate + CO2 + NADPH</text>
        <dbReference type="Rhea" id="RHEA:19629"/>
        <dbReference type="ChEBI" id="CHEBI:15562"/>
        <dbReference type="ChEBI" id="CHEBI:16526"/>
        <dbReference type="ChEBI" id="CHEBI:16810"/>
        <dbReference type="ChEBI" id="CHEBI:57783"/>
        <dbReference type="ChEBI" id="CHEBI:58349"/>
        <dbReference type="EC" id="1.1.1.42"/>
    </reaction>
</comment>
<comment type="similarity">
    <text evidence="2">Belongs to the isocitrate and isopropylmalate dehydrogenases family.</text>
</comment>
<keyword evidence="9 17" id="KW-0460">Magnesium</keyword>
<dbReference type="PROSITE" id="PS00470">
    <property type="entry name" value="IDH_IMDH"/>
    <property type="match status" value="1"/>
</dbReference>